<name>A0A7S4LN59_9EUGL</name>
<sequence>MPGRPQPSKEEPLHREECLKEVSNKSIHRSDPPPAAATSTPAVYTCPHTASLTEPDLRAFRVQCVCTTPTAPCAPKTSQPHHMRLVPDNTTTAGRWTVLVPEKCCSLQGMEALQSAPINQPFNAGLTPLTLLLGGH</sequence>
<proteinExistence type="predicted"/>
<organism evidence="2">
    <name type="scientific">Eutreptiella gymnastica</name>
    <dbReference type="NCBI Taxonomy" id="73025"/>
    <lineage>
        <taxon>Eukaryota</taxon>
        <taxon>Discoba</taxon>
        <taxon>Euglenozoa</taxon>
        <taxon>Euglenida</taxon>
        <taxon>Spirocuta</taxon>
        <taxon>Euglenophyceae</taxon>
        <taxon>Eutreptiales</taxon>
        <taxon>Eutreptiaceae</taxon>
        <taxon>Eutreptiella</taxon>
    </lineage>
</organism>
<feature type="region of interest" description="Disordered" evidence="1">
    <location>
        <begin position="21"/>
        <end position="41"/>
    </location>
</feature>
<gene>
    <name evidence="2" type="ORF">EGYM00163_LOCUS51063</name>
</gene>
<feature type="compositionally biased region" description="Basic and acidic residues" evidence="1">
    <location>
        <begin position="21"/>
        <end position="31"/>
    </location>
</feature>
<reference evidence="2" key="1">
    <citation type="submission" date="2021-01" db="EMBL/GenBank/DDBJ databases">
        <authorList>
            <person name="Corre E."/>
            <person name="Pelletier E."/>
            <person name="Niang G."/>
            <person name="Scheremetjew M."/>
            <person name="Finn R."/>
            <person name="Kale V."/>
            <person name="Holt S."/>
            <person name="Cochrane G."/>
            <person name="Meng A."/>
            <person name="Brown T."/>
            <person name="Cohen L."/>
        </authorList>
    </citation>
    <scope>NUCLEOTIDE SEQUENCE</scope>
    <source>
        <strain evidence="2">CCMP1594</strain>
    </source>
</reference>
<dbReference type="EMBL" id="HBJA01148402">
    <property type="protein sequence ID" value="CAE0839714.1"/>
    <property type="molecule type" value="Transcribed_RNA"/>
</dbReference>
<accession>A0A7S4LN59</accession>
<evidence type="ECO:0000313" key="2">
    <source>
        <dbReference type="EMBL" id="CAE0839714.1"/>
    </source>
</evidence>
<protein>
    <submittedName>
        <fullName evidence="2">Uncharacterized protein</fullName>
    </submittedName>
</protein>
<evidence type="ECO:0000256" key="1">
    <source>
        <dbReference type="SAM" id="MobiDB-lite"/>
    </source>
</evidence>
<dbReference type="AlphaFoldDB" id="A0A7S4LN59"/>